<feature type="modified residue" description="4-aspartylphosphate" evidence="4">
    <location>
        <position position="429"/>
    </location>
</feature>
<dbReference type="PROSITE" id="PS50109">
    <property type="entry name" value="HIS_KIN"/>
    <property type="match status" value="1"/>
</dbReference>
<dbReference type="InterPro" id="IPR035965">
    <property type="entry name" value="PAS-like_dom_sf"/>
</dbReference>
<proteinExistence type="predicted"/>
<sequence>MADGTGDRAGLAAGGPSLAERFRSIVADTDEGVIILEPDGTISYTNAAAEFLLGCARSDLVGEMFGLPLAADGLRTVVDVVSDDGAPRVVELRIEPLPSGDGAAGGLVLRLRDVSDYHRDAAGARGEVRRKDEFLAMLSHELRNPLAAIRSAAHLLTRDDAGPAARREAARALDGQFRHLTRILDDLLDVSRISRGKLEVRMGRVDLCRVVRDAAAAVAPLAEARRQSLQLDVPDARLWAWGDPTRLEQAAANLLTNSVKFTPAGGRLEARVSGSGNEAELIVRDDGPGIPDDLLPHVFEPFVQGRQAVDRGQGGLGIGLALARTIVGLHGGSIQARPNDDGRGVTFAIRLPLLGVEVSPVEGDGVAAERGPAPPPLPLRILLVEDNDLVRGLLKEVLRLDGHEVSEASDGPAGLAALLDQKPDVALVDIGLPGFDGHELARRARGDERGREVRLVALTGYGMPEDVETARAAGFDVHVVKPLNYPDLCELLRGARTGPAGSGQPGDAEAACG</sequence>
<dbReference type="CDD" id="cd00130">
    <property type="entry name" value="PAS"/>
    <property type="match status" value="1"/>
</dbReference>
<dbReference type="OrthoDB" id="3272385at2"/>
<dbReference type="InterPro" id="IPR001789">
    <property type="entry name" value="Sig_transdc_resp-reg_receiver"/>
</dbReference>
<dbReference type="Pfam" id="PF00989">
    <property type="entry name" value="PAS"/>
    <property type="match status" value="1"/>
</dbReference>
<dbReference type="KEGG" id="agv:OJF2_78740"/>
<dbReference type="Gene3D" id="3.40.50.2300">
    <property type="match status" value="1"/>
</dbReference>
<dbReference type="Gene3D" id="3.30.565.10">
    <property type="entry name" value="Histidine kinase-like ATPase, C-terminal domain"/>
    <property type="match status" value="1"/>
</dbReference>
<keyword evidence="8" id="KW-0614">Plasmid</keyword>
<dbReference type="Pfam" id="PF00512">
    <property type="entry name" value="HisKA"/>
    <property type="match status" value="1"/>
</dbReference>
<dbReference type="PANTHER" id="PTHR43547">
    <property type="entry name" value="TWO-COMPONENT HISTIDINE KINASE"/>
    <property type="match status" value="1"/>
</dbReference>
<dbReference type="SUPFAM" id="SSF55785">
    <property type="entry name" value="PYP-like sensor domain (PAS domain)"/>
    <property type="match status" value="1"/>
</dbReference>
<organism evidence="8 9">
    <name type="scientific">Aquisphaera giovannonii</name>
    <dbReference type="NCBI Taxonomy" id="406548"/>
    <lineage>
        <taxon>Bacteria</taxon>
        <taxon>Pseudomonadati</taxon>
        <taxon>Planctomycetota</taxon>
        <taxon>Planctomycetia</taxon>
        <taxon>Isosphaerales</taxon>
        <taxon>Isosphaeraceae</taxon>
        <taxon>Aquisphaera</taxon>
    </lineage>
</organism>
<dbReference type="InterPro" id="IPR013767">
    <property type="entry name" value="PAS_fold"/>
</dbReference>
<dbReference type="SUPFAM" id="SSF47384">
    <property type="entry name" value="Homodimeric domain of signal transducing histidine kinase"/>
    <property type="match status" value="1"/>
</dbReference>
<dbReference type="InterPro" id="IPR011006">
    <property type="entry name" value="CheY-like_superfamily"/>
</dbReference>
<dbReference type="SMART" id="SM00091">
    <property type="entry name" value="PAS"/>
    <property type="match status" value="1"/>
</dbReference>
<keyword evidence="8" id="KW-0808">Transferase</keyword>
<reference evidence="8 9" key="1">
    <citation type="submission" date="2019-08" db="EMBL/GenBank/DDBJ databases">
        <title>Deep-cultivation of Planctomycetes and their phenomic and genomic characterization uncovers novel biology.</title>
        <authorList>
            <person name="Wiegand S."/>
            <person name="Jogler M."/>
            <person name="Boedeker C."/>
            <person name="Pinto D."/>
            <person name="Vollmers J."/>
            <person name="Rivas-Marin E."/>
            <person name="Kohn T."/>
            <person name="Peeters S.H."/>
            <person name="Heuer A."/>
            <person name="Rast P."/>
            <person name="Oberbeckmann S."/>
            <person name="Bunk B."/>
            <person name="Jeske O."/>
            <person name="Meyerdierks A."/>
            <person name="Storesund J.E."/>
            <person name="Kallscheuer N."/>
            <person name="Luecker S."/>
            <person name="Lage O.M."/>
            <person name="Pohl T."/>
            <person name="Merkel B.J."/>
            <person name="Hornburger P."/>
            <person name="Mueller R.-W."/>
            <person name="Bruemmer F."/>
            <person name="Labrenz M."/>
            <person name="Spormann A.M."/>
            <person name="Op den Camp H."/>
            <person name="Overmann J."/>
            <person name="Amann R."/>
            <person name="Jetten M.S.M."/>
            <person name="Mascher T."/>
            <person name="Medema M.H."/>
            <person name="Devos D.P."/>
            <person name="Kaster A.-K."/>
            <person name="Ovreas L."/>
            <person name="Rohde M."/>
            <person name="Galperin M.Y."/>
            <person name="Jogler C."/>
        </authorList>
    </citation>
    <scope>NUCLEOTIDE SEQUENCE [LARGE SCALE GENOMIC DNA]</scope>
    <source>
        <strain evidence="8 9">OJF2</strain>
        <plasmid evidence="9">pojf2_1</plasmid>
    </source>
</reference>
<dbReference type="PROSITE" id="PS50112">
    <property type="entry name" value="PAS"/>
    <property type="match status" value="1"/>
</dbReference>
<dbReference type="SUPFAM" id="SSF52172">
    <property type="entry name" value="CheY-like"/>
    <property type="match status" value="1"/>
</dbReference>
<comment type="catalytic activity">
    <reaction evidence="1">
        <text>ATP + protein L-histidine = ADP + protein N-phospho-L-histidine.</text>
        <dbReference type="EC" id="2.7.13.3"/>
    </reaction>
</comment>
<feature type="domain" description="Histidine kinase" evidence="5">
    <location>
        <begin position="137"/>
        <end position="355"/>
    </location>
</feature>
<dbReference type="Proteomes" id="UP000324233">
    <property type="component" value="Plasmid pOJF2_1"/>
</dbReference>
<evidence type="ECO:0000256" key="2">
    <source>
        <dbReference type="ARBA" id="ARBA00012438"/>
    </source>
</evidence>
<dbReference type="PANTHER" id="PTHR43547:SF2">
    <property type="entry name" value="HYBRID SIGNAL TRANSDUCTION HISTIDINE KINASE C"/>
    <property type="match status" value="1"/>
</dbReference>
<evidence type="ECO:0000259" key="7">
    <source>
        <dbReference type="PROSITE" id="PS50112"/>
    </source>
</evidence>
<feature type="domain" description="PAS" evidence="7">
    <location>
        <begin position="18"/>
        <end position="63"/>
    </location>
</feature>
<dbReference type="SMART" id="SM00388">
    <property type="entry name" value="HisKA"/>
    <property type="match status" value="1"/>
</dbReference>
<gene>
    <name evidence="8" type="primary">luxQ</name>
    <name evidence="8" type="ORF">OJF2_78740</name>
</gene>
<dbReference type="SMART" id="SM00448">
    <property type="entry name" value="REC"/>
    <property type="match status" value="1"/>
</dbReference>
<dbReference type="SUPFAM" id="SSF55874">
    <property type="entry name" value="ATPase domain of HSP90 chaperone/DNA topoisomerase II/histidine kinase"/>
    <property type="match status" value="1"/>
</dbReference>
<dbReference type="Gene3D" id="3.30.450.20">
    <property type="entry name" value="PAS domain"/>
    <property type="match status" value="1"/>
</dbReference>
<accession>A0A5B9WG57</accession>
<dbReference type="InterPro" id="IPR004358">
    <property type="entry name" value="Sig_transdc_His_kin-like_C"/>
</dbReference>
<dbReference type="InterPro" id="IPR005467">
    <property type="entry name" value="His_kinase_dom"/>
</dbReference>
<dbReference type="GO" id="GO:0000155">
    <property type="term" value="F:phosphorelay sensor kinase activity"/>
    <property type="evidence" value="ECO:0007669"/>
    <property type="project" value="InterPro"/>
</dbReference>
<evidence type="ECO:0000259" key="6">
    <source>
        <dbReference type="PROSITE" id="PS50110"/>
    </source>
</evidence>
<dbReference type="EMBL" id="CP042998">
    <property type="protein sequence ID" value="QEH39259.1"/>
    <property type="molecule type" value="Genomic_DNA"/>
</dbReference>
<dbReference type="GO" id="GO:0006355">
    <property type="term" value="P:regulation of DNA-templated transcription"/>
    <property type="evidence" value="ECO:0007669"/>
    <property type="project" value="InterPro"/>
</dbReference>
<dbReference type="PRINTS" id="PR00344">
    <property type="entry name" value="BCTRLSENSOR"/>
</dbReference>
<keyword evidence="3 4" id="KW-0597">Phosphoprotein</keyword>
<dbReference type="InterPro" id="IPR003594">
    <property type="entry name" value="HATPase_dom"/>
</dbReference>
<dbReference type="InterPro" id="IPR000014">
    <property type="entry name" value="PAS"/>
</dbReference>
<dbReference type="Pfam" id="PF02518">
    <property type="entry name" value="HATPase_c"/>
    <property type="match status" value="1"/>
</dbReference>
<evidence type="ECO:0000256" key="4">
    <source>
        <dbReference type="PROSITE-ProRule" id="PRU00169"/>
    </source>
</evidence>
<evidence type="ECO:0000256" key="3">
    <source>
        <dbReference type="ARBA" id="ARBA00022553"/>
    </source>
</evidence>
<dbReference type="AlphaFoldDB" id="A0A5B9WG57"/>
<dbReference type="CDD" id="cd00075">
    <property type="entry name" value="HATPase"/>
    <property type="match status" value="1"/>
</dbReference>
<dbReference type="InterPro" id="IPR036097">
    <property type="entry name" value="HisK_dim/P_sf"/>
</dbReference>
<dbReference type="CDD" id="cd00082">
    <property type="entry name" value="HisKA"/>
    <property type="match status" value="1"/>
</dbReference>
<name>A0A5B9WG57_9BACT</name>
<dbReference type="SMART" id="SM00387">
    <property type="entry name" value="HATPase_c"/>
    <property type="match status" value="1"/>
</dbReference>
<dbReference type="InterPro" id="IPR003661">
    <property type="entry name" value="HisK_dim/P_dom"/>
</dbReference>
<dbReference type="PROSITE" id="PS50110">
    <property type="entry name" value="RESPONSE_REGULATORY"/>
    <property type="match status" value="1"/>
</dbReference>
<dbReference type="Pfam" id="PF00072">
    <property type="entry name" value="Response_reg"/>
    <property type="match status" value="1"/>
</dbReference>
<dbReference type="Gene3D" id="1.10.287.130">
    <property type="match status" value="1"/>
</dbReference>
<evidence type="ECO:0000313" key="8">
    <source>
        <dbReference type="EMBL" id="QEH39259.1"/>
    </source>
</evidence>
<evidence type="ECO:0000259" key="5">
    <source>
        <dbReference type="PROSITE" id="PS50109"/>
    </source>
</evidence>
<evidence type="ECO:0000313" key="9">
    <source>
        <dbReference type="Proteomes" id="UP000324233"/>
    </source>
</evidence>
<protein>
    <recommendedName>
        <fullName evidence="2">histidine kinase</fullName>
        <ecNumber evidence="2">2.7.13.3</ecNumber>
    </recommendedName>
</protein>
<evidence type="ECO:0000256" key="1">
    <source>
        <dbReference type="ARBA" id="ARBA00000085"/>
    </source>
</evidence>
<keyword evidence="8" id="KW-0418">Kinase</keyword>
<dbReference type="InterPro" id="IPR036890">
    <property type="entry name" value="HATPase_C_sf"/>
</dbReference>
<keyword evidence="9" id="KW-1185">Reference proteome</keyword>
<feature type="domain" description="Response regulatory" evidence="6">
    <location>
        <begin position="380"/>
        <end position="496"/>
    </location>
</feature>
<geneLocation type="plasmid" evidence="9">
    <name>pojf2_1</name>
</geneLocation>
<dbReference type="EC" id="2.7.13.3" evidence="2"/>